<name>A0A090WZ24_9FLAO</name>
<dbReference type="Proteomes" id="UP000029646">
    <property type="component" value="Unassembled WGS sequence"/>
</dbReference>
<gene>
    <name evidence="1" type="ORF">JCM19302_3268</name>
</gene>
<keyword evidence="1" id="KW-0548">Nucleotidyltransferase</keyword>
<reference evidence="1 2" key="1">
    <citation type="journal article" date="2014" name="Genome Announc.">
        <title>Draft Genome Sequence of Marine Flavobacterium Jejuia pallidilutea Strain 11shimoA1 and Pigmentation Mutants.</title>
        <authorList>
            <person name="Takatani N."/>
            <person name="Nakanishi M."/>
            <person name="Meirelles P."/>
            <person name="Mino S."/>
            <person name="Suda W."/>
            <person name="Oshima K."/>
            <person name="Hattori M."/>
            <person name="Ohkuma M."/>
            <person name="Hosokawa M."/>
            <person name="Miyashita K."/>
            <person name="Thompson F.L."/>
            <person name="Niwa A."/>
            <person name="Sawabe T."/>
            <person name="Sawabe T."/>
        </authorList>
    </citation>
    <scope>NUCLEOTIDE SEQUENCE [LARGE SCALE GENOMIC DNA]</scope>
    <source>
        <strain evidence="2">JCM19302</strain>
    </source>
</reference>
<proteinExistence type="predicted"/>
<accession>A0A090WZ24</accession>
<organism evidence="1 2">
    <name type="scientific">Jejuia pallidilutea</name>
    <dbReference type="NCBI Taxonomy" id="504487"/>
    <lineage>
        <taxon>Bacteria</taxon>
        <taxon>Pseudomonadati</taxon>
        <taxon>Bacteroidota</taxon>
        <taxon>Flavobacteriia</taxon>
        <taxon>Flavobacteriales</taxon>
        <taxon>Flavobacteriaceae</taxon>
        <taxon>Jejuia</taxon>
    </lineage>
</organism>
<dbReference type="Gene3D" id="2.40.50.100">
    <property type="match status" value="1"/>
</dbReference>
<keyword evidence="1" id="KW-0240">DNA-directed RNA polymerase</keyword>
<keyword evidence="1" id="KW-0804">Transcription</keyword>
<dbReference type="GO" id="GO:0000428">
    <property type="term" value="C:DNA-directed RNA polymerase complex"/>
    <property type="evidence" value="ECO:0007669"/>
    <property type="project" value="UniProtKB-KW"/>
</dbReference>
<dbReference type="AlphaFoldDB" id="A0A090WZ24"/>
<dbReference type="EMBL" id="BBNS01000028">
    <property type="protein sequence ID" value="GAL72622.1"/>
    <property type="molecule type" value="Genomic_DNA"/>
</dbReference>
<dbReference type="EC" id="2.7.7.6" evidence="1"/>
<protein>
    <submittedName>
        <fullName evidence="1">DNA-directed RNA polymerase beta subunit</fullName>
        <ecNumber evidence="1">2.7.7.6</ecNumber>
    </submittedName>
</protein>
<evidence type="ECO:0000313" key="2">
    <source>
        <dbReference type="Proteomes" id="UP000029646"/>
    </source>
</evidence>
<keyword evidence="1" id="KW-0808">Transferase</keyword>
<sequence>MKGDKVTKGQVLCEGYATQKGELALGRNMKVASCLGKGITLRMQL</sequence>
<comment type="caution">
    <text evidence="1">The sequence shown here is derived from an EMBL/GenBank/DDBJ whole genome shotgun (WGS) entry which is preliminary data.</text>
</comment>
<dbReference type="GO" id="GO:0003899">
    <property type="term" value="F:DNA-directed RNA polymerase activity"/>
    <property type="evidence" value="ECO:0007669"/>
    <property type="project" value="UniProtKB-EC"/>
</dbReference>
<evidence type="ECO:0000313" key="1">
    <source>
        <dbReference type="EMBL" id="GAL72622.1"/>
    </source>
</evidence>